<dbReference type="InterPro" id="IPR004776">
    <property type="entry name" value="Mem_transp_PIN-like"/>
</dbReference>
<dbReference type="PANTHER" id="PTHR36838">
    <property type="entry name" value="AUXIN EFFLUX CARRIER FAMILY PROTEIN"/>
    <property type="match status" value="1"/>
</dbReference>
<gene>
    <name evidence="8" type="ORF">QF092_12080</name>
</gene>
<feature type="transmembrane region" description="Helical" evidence="7">
    <location>
        <begin position="126"/>
        <end position="146"/>
    </location>
</feature>
<evidence type="ECO:0000256" key="2">
    <source>
        <dbReference type="ARBA" id="ARBA00022448"/>
    </source>
</evidence>
<evidence type="ECO:0000256" key="6">
    <source>
        <dbReference type="ARBA" id="ARBA00023136"/>
    </source>
</evidence>
<organism evidence="8 9">
    <name type="scientific">Fuscovulum ytuae</name>
    <dbReference type="NCBI Taxonomy" id="3042299"/>
    <lineage>
        <taxon>Bacteria</taxon>
        <taxon>Pseudomonadati</taxon>
        <taxon>Pseudomonadota</taxon>
        <taxon>Alphaproteobacteria</taxon>
        <taxon>Rhodobacterales</taxon>
        <taxon>Paracoccaceae</taxon>
        <taxon>Fuscovulum</taxon>
    </lineage>
</organism>
<feature type="transmembrane region" description="Helical" evidence="7">
    <location>
        <begin position="65"/>
        <end position="88"/>
    </location>
</feature>
<evidence type="ECO:0000256" key="5">
    <source>
        <dbReference type="ARBA" id="ARBA00022989"/>
    </source>
</evidence>
<dbReference type="PANTHER" id="PTHR36838:SF1">
    <property type="entry name" value="SLR1864 PROTEIN"/>
    <property type="match status" value="1"/>
</dbReference>
<feature type="transmembrane region" description="Helical" evidence="7">
    <location>
        <begin position="167"/>
        <end position="188"/>
    </location>
</feature>
<evidence type="ECO:0000256" key="3">
    <source>
        <dbReference type="ARBA" id="ARBA00022475"/>
    </source>
</evidence>
<comment type="subcellular location">
    <subcellularLocation>
        <location evidence="1">Membrane</location>
        <topology evidence="1">Multi-pass membrane protein</topology>
    </subcellularLocation>
</comment>
<keyword evidence="2" id="KW-0813">Transport</keyword>
<dbReference type="EMBL" id="CP124535">
    <property type="protein sequence ID" value="WGV15025.1"/>
    <property type="molecule type" value="Genomic_DNA"/>
</dbReference>
<keyword evidence="9" id="KW-1185">Reference proteome</keyword>
<keyword evidence="4 7" id="KW-0812">Transmembrane</keyword>
<keyword evidence="6 7" id="KW-0472">Membrane</keyword>
<sequence length="307" mass="31521">MVEVLAITFPIYLIIALGFAVVKGGLVSVEDIRALGRVVIGIFIPATLFVNISRVPVAEAMRWDFVVGYLAGSLTIFAVGTLFAAKVLRQSRQVAVLQGLGMSSSNSGFMGFPIVAMVLGDVAVQALAMAMLVENVVMIPLAMLLADGGRGQSLLQNTLRPVLSNPILIAVVAALALSASGLALPGAMERTLEILAPVGPPVALVAVGGIVAALSFAPIKGPVAAVVAGKLVLHPLAVLVALTLSGSLPQDLVLAGVLFASVPMMSIYALFGQRWGAESFAASALILTTVLSFLTVSAILWLTSSPA</sequence>
<keyword evidence="5 7" id="KW-1133">Transmembrane helix</keyword>
<feature type="transmembrane region" description="Helical" evidence="7">
    <location>
        <begin position="280"/>
        <end position="302"/>
    </location>
</feature>
<feature type="transmembrane region" description="Helical" evidence="7">
    <location>
        <begin position="34"/>
        <end position="53"/>
    </location>
</feature>
<dbReference type="RefSeq" id="WP_281464156.1">
    <property type="nucleotide sequence ID" value="NZ_CP124535.1"/>
</dbReference>
<evidence type="ECO:0000256" key="4">
    <source>
        <dbReference type="ARBA" id="ARBA00022692"/>
    </source>
</evidence>
<dbReference type="Proteomes" id="UP001230978">
    <property type="component" value="Chromosome"/>
</dbReference>
<keyword evidence="3" id="KW-1003">Cell membrane</keyword>
<proteinExistence type="predicted"/>
<protein>
    <submittedName>
        <fullName evidence="8">AEC family transporter</fullName>
    </submittedName>
</protein>
<evidence type="ECO:0000313" key="8">
    <source>
        <dbReference type="EMBL" id="WGV15025.1"/>
    </source>
</evidence>
<name>A0ABY8Q3U2_9RHOB</name>
<feature type="transmembrane region" description="Helical" evidence="7">
    <location>
        <begin position="223"/>
        <end position="246"/>
    </location>
</feature>
<accession>A0ABY8Q3U2</accession>
<feature type="transmembrane region" description="Helical" evidence="7">
    <location>
        <begin position="6"/>
        <end position="22"/>
    </location>
</feature>
<reference evidence="8 9" key="1">
    <citation type="submission" date="2023-04" db="EMBL/GenBank/DDBJ databases">
        <title>YMD61, complete Genome.</title>
        <authorList>
            <person name="Zhang J."/>
        </authorList>
    </citation>
    <scope>NUCLEOTIDE SEQUENCE [LARGE SCALE GENOMIC DNA]</scope>
    <source>
        <strain evidence="8 9">YMD61</strain>
    </source>
</reference>
<dbReference type="Pfam" id="PF03547">
    <property type="entry name" value="Mem_trans"/>
    <property type="match status" value="1"/>
</dbReference>
<feature type="transmembrane region" description="Helical" evidence="7">
    <location>
        <begin position="194"/>
        <end position="216"/>
    </location>
</feature>
<feature type="transmembrane region" description="Helical" evidence="7">
    <location>
        <begin position="252"/>
        <end position="271"/>
    </location>
</feature>
<evidence type="ECO:0000256" key="1">
    <source>
        <dbReference type="ARBA" id="ARBA00004141"/>
    </source>
</evidence>
<evidence type="ECO:0000256" key="7">
    <source>
        <dbReference type="SAM" id="Phobius"/>
    </source>
</evidence>
<evidence type="ECO:0000313" key="9">
    <source>
        <dbReference type="Proteomes" id="UP001230978"/>
    </source>
</evidence>
<feature type="transmembrane region" description="Helical" evidence="7">
    <location>
        <begin position="100"/>
        <end position="120"/>
    </location>
</feature>